<keyword evidence="1" id="KW-0808">Transferase</keyword>
<dbReference type="Proteomes" id="UP000266673">
    <property type="component" value="Unassembled WGS sequence"/>
</dbReference>
<dbReference type="GO" id="GO:0004674">
    <property type="term" value="F:protein serine/threonine kinase activity"/>
    <property type="evidence" value="ECO:0007669"/>
    <property type="project" value="TreeGrafter"/>
</dbReference>
<dbReference type="AlphaFoldDB" id="A0A397VYA9"/>
<dbReference type="InterPro" id="IPR011009">
    <property type="entry name" value="Kinase-like_dom_sf"/>
</dbReference>
<keyword evidence="4" id="KW-0067">ATP-binding</keyword>
<keyword evidence="7" id="KW-1185">Reference proteome</keyword>
<dbReference type="SUPFAM" id="SSF56112">
    <property type="entry name" value="Protein kinase-like (PK-like)"/>
    <property type="match status" value="1"/>
</dbReference>
<feature type="domain" description="Protein kinase" evidence="5">
    <location>
        <begin position="1"/>
        <end position="167"/>
    </location>
</feature>
<proteinExistence type="predicted"/>
<dbReference type="EMBL" id="QKWP01000153">
    <property type="protein sequence ID" value="RIB25989.1"/>
    <property type="molecule type" value="Genomic_DNA"/>
</dbReference>
<name>A0A397VYA9_9GLOM</name>
<dbReference type="InterPro" id="IPR000719">
    <property type="entry name" value="Prot_kinase_dom"/>
</dbReference>
<evidence type="ECO:0000256" key="1">
    <source>
        <dbReference type="ARBA" id="ARBA00022679"/>
    </source>
</evidence>
<keyword evidence="2" id="KW-0547">Nucleotide-binding</keyword>
<gene>
    <name evidence="6" type="ORF">C2G38_2012687</name>
</gene>
<reference evidence="6 7" key="1">
    <citation type="submission" date="2018-06" db="EMBL/GenBank/DDBJ databases">
        <title>Comparative genomics reveals the genomic features of Rhizophagus irregularis, R. cerebriforme, R. diaphanum and Gigaspora rosea, and their symbiotic lifestyle signature.</title>
        <authorList>
            <person name="Morin E."/>
            <person name="San Clemente H."/>
            <person name="Chen E.C.H."/>
            <person name="De La Providencia I."/>
            <person name="Hainaut M."/>
            <person name="Kuo A."/>
            <person name="Kohler A."/>
            <person name="Murat C."/>
            <person name="Tang N."/>
            <person name="Roy S."/>
            <person name="Loubradou J."/>
            <person name="Henrissat B."/>
            <person name="Grigoriev I.V."/>
            <person name="Corradi N."/>
            <person name="Roux C."/>
            <person name="Martin F.M."/>
        </authorList>
    </citation>
    <scope>NUCLEOTIDE SEQUENCE [LARGE SCALE GENOMIC DNA]</scope>
    <source>
        <strain evidence="6 7">DAOM 194757</strain>
    </source>
</reference>
<evidence type="ECO:0000259" key="5">
    <source>
        <dbReference type="PROSITE" id="PS50011"/>
    </source>
</evidence>
<evidence type="ECO:0000256" key="2">
    <source>
        <dbReference type="ARBA" id="ARBA00022741"/>
    </source>
</evidence>
<organism evidence="6 7">
    <name type="scientific">Gigaspora rosea</name>
    <dbReference type="NCBI Taxonomy" id="44941"/>
    <lineage>
        <taxon>Eukaryota</taxon>
        <taxon>Fungi</taxon>
        <taxon>Fungi incertae sedis</taxon>
        <taxon>Mucoromycota</taxon>
        <taxon>Glomeromycotina</taxon>
        <taxon>Glomeromycetes</taxon>
        <taxon>Diversisporales</taxon>
        <taxon>Gigasporaceae</taxon>
        <taxon>Gigaspora</taxon>
    </lineage>
</organism>
<evidence type="ECO:0000313" key="7">
    <source>
        <dbReference type="Proteomes" id="UP000266673"/>
    </source>
</evidence>
<dbReference type="Gene3D" id="1.10.510.10">
    <property type="entry name" value="Transferase(Phosphotransferase) domain 1"/>
    <property type="match status" value="1"/>
</dbReference>
<protein>
    <submittedName>
        <fullName evidence="6">Kinase-like domain-containing protein</fullName>
    </submittedName>
</protein>
<evidence type="ECO:0000313" key="6">
    <source>
        <dbReference type="EMBL" id="RIB25989.1"/>
    </source>
</evidence>
<dbReference type="PANTHER" id="PTHR44329:SF288">
    <property type="entry name" value="MITOGEN-ACTIVATED PROTEIN KINASE KINASE KINASE 20"/>
    <property type="match status" value="1"/>
</dbReference>
<evidence type="ECO:0000256" key="3">
    <source>
        <dbReference type="ARBA" id="ARBA00022777"/>
    </source>
</evidence>
<dbReference type="InterPro" id="IPR001245">
    <property type="entry name" value="Ser-Thr/Tyr_kinase_cat_dom"/>
</dbReference>
<keyword evidence="3 6" id="KW-0418">Kinase</keyword>
<evidence type="ECO:0000256" key="4">
    <source>
        <dbReference type="ARBA" id="ARBA00022840"/>
    </source>
</evidence>
<sequence>MKWKEKLNLLSCIANDLQIMHSHNIIHCDLHSGNILQNDFYSAYIGDLGLSMTLNNALKAKPDEIYGILPYIAPEVLFNKSYSLASDVYSFAMISYEISSGYPPFPEIPHDIDLARNILYGLRPRIPSHVPKQIARLIMKCWDARPSKRLTSKEAYNTIKMLYNEILKDDPTENIDQINKCGNETDNSLAPNLSTKFYYKLHPGAIYTSRLLDFFDLPSPMNALDYDKQFEELECYTLNDDVQYLPKESDGLLLEAIVNEK</sequence>
<dbReference type="Pfam" id="PF07714">
    <property type="entry name" value="PK_Tyr_Ser-Thr"/>
    <property type="match status" value="1"/>
</dbReference>
<dbReference type="InterPro" id="IPR051681">
    <property type="entry name" value="Ser/Thr_Kinases-Pseudokinases"/>
</dbReference>
<accession>A0A397VYA9</accession>
<dbReference type="PANTHER" id="PTHR44329">
    <property type="entry name" value="SERINE/THREONINE-PROTEIN KINASE TNNI3K-RELATED"/>
    <property type="match status" value="1"/>
</dbReference>
<dbReference type="STRING" id="44941.A0A397VYA9"/>
<dbReference type="OrthoDB" id="2317875at2759"/>
<comment type="caution">
    <text evidence="6">The sequence shown here is derived from an EMBL/GenBank/DDBJ whole genome shotgun (WGS) entry which is preliminary data.</text>
</comment>
<dbReference type="PROSITE" id="PS50011">
    <property type="entry name" value="PROTEIN_KINASE_DOM"/>
    <property type="match status" value="1"/>
</dbReference>
<dbReference type="GO" id="GO:0005524">
    <property type="term" value="F:ATP binding"/>
    <property type="evidence" value="ECO:0007669"/>
    <property type="project" value="UniProtKB-KW"/>
</dbReference>